<dbReference type="Gene3D" id="3.40.50.300">
    <property type="entry name" value="P-loop containing nucleotide triphosphate hydrolases"/>
    <property type="match status" value="1"/>
</dbReference>
<comment type="caution">
    <text evidence="1">The sequence shown here is derived from an EMBL/GenBank/DDBJ whole genome shotgun (WGS) entry which is preliminary data.</text>
</comment>
<protein>
    <recommendedName>
        <fullName evidence="2">Nucleoside/nucleotide kinase family protein</fullName>
    </recommendedName>
</protein>
<dbReference type="PANTHER" id="PTHR10285">
    <property type="entry name" value="URIDINE KINASE"/>
    <property type="match status" value="1"/>
</dbReference>
<dbReference type="EMBL" id="VISQ01000001">
    <property type="protein sequence ID" value="TVZ71845.1"/>
    <property type="molecule type" value="Genomic_DNA"/>
</dbReference>
<dbReference type="InterPro" id="IPR027417">
    <property type="entry name" value="P-loop_NTPase"/>
</dbReference>
<dbReference type="NCBIfam" id="NF006745">
    <property type="entry name" value="PRK09270.1-4"/>
    <property type="match status" value="1"/>
</dbReference>
<sequence length="252" mass="28207">MEIALNVNGLMIESFFADEEIEQLHLPLLRFLVEKQRQKGGRLVVFLAAPPGCGKSTLTAFWQYLSVQHPDLLALQTLPMDGFHHTNRWLEERGLRGKKGAPETFHREQLESALGDLHKPISLWPTYDRVLHDPVIDAIEVTAPIVIVEGNWLLLDEPGWCELAHYSDLTLFIQAAPQQLQARLVERKIRGGLSLEQANAFYLQTDGPNVERVLQHSLPATITLAWDNGGLRCKAGSFSLSECIQGITNASN</sequence>
<gene>
    <name evidence="1" type="ORF">FHU10_4499</name>
</gene>
<evidence type="ECO:0000313" key="1">
    <source>
        <dbReference type="EMBL" id="TVZ71845.1"/>
    </source>
</evidence>
<accession>A0A542D2R3</accession>
<dbReference type="SUPFAM" id="SSF52540">
    <property type="entry name" value="P-loop containing nucleoside triphosphate hydrolases"/>
    <property type="match status" value="1"/>
</dbReference>
<reference evidence="1" key="2">
    <citation type="submission" date="2019-08" db="EMBL/GenBank/DDBJ databases">
        <title>Investigation of anaerobic lignin degradation for improved lignocellulosic biofuels.</title>
        <authorList>
            <person name="Deangelis K.PhD."/>
        </authorList>
    </citation>
    <scope>NUCLEOTIDE SEQUENCE [LARGE SCALE GENOMIC DNA]</scope>
    <source>
        <strain evidence="1">128R</strain>
    </source>
</reference>
<dbReference type="OrthoDB" id="1550976at2"/>
<evidence type="ECO:0008006" key="2">
    <source>
        <dbReference type="Google" id="ProtNLM"/>
    </source>
</evidence>
<dbReference type="AlphaFoldDB" id="A0A542D2R3"/>
<name>A0A542D2R3_SERFO</name>
<reference evidence="1" key="1">
    <citation type="submission" date="2019-06" db="EMBL/GenBank/DDBJ databases">
        <authorList>
            <person name="Deangelis K."/>
            <person name="Huntemann M."/>
            <person name="Clum A."/>
            <person name="Pillay M."/>
            <person name="Palaniappan K."/>
            <person name="Varghese N."/>
            <person name="Mikhailova N."/>
            <person name="Stamatis D."/>
            <person name="Reddy T."/>
            <person name="Daum C."/>
            <person name="Shapiro N."/>
            <person name="Ivanova N."/>
            <person name="Kyrpides N."/>
            <person name="Woyke T."/>
        </authorList>
    </citation>
    <scope>NUCLEOTIDE SEQUENCE [LARGE SCALE GENOMIC DNA]</scope>
    <source>
        <strain evidence="1">128R</strain>
    </source>
</reference>
<proteinExistence type="predicted"/>
<organism evidence="1">
    <name type="scientific">Serratia fonticola</name>
    <dbReference type="NCBI Taxonomy" id="47917"/>
    <lineage>
        <taxon>Bacteria</taxon>
        <taxon>Pseudomonadati</taxon>
        <taxon>Pseudomonadota</taxon>
        <taxon>Gammaproteobacteria</taxon>
        <taxon>Enterobacterales</taxon>
        <taxon>Yersiniaceae</taxon>
        <taxon>Serratia</taxon>
    </lineage>
</organism>